<dbReference type="AlphaFoldDB" id="S8CBQ7"/>
<gene>
    <name evidence="2" type="ORF">H072_911</name>
</gene>
<feature type="compositionally biased region" description="Pro residues" evidence="1">
    <location>
        <begin position="346"/>
        <end position="359"/>
    </location>
</feature>
<feature type="compositionally biased region" description="Polar residues" evidence="1">
    <location>
        <begin position="105"/>
        <end position="144"/>
    </location>
</feature>
<accession>S8CBQ7</accession>
<feature type="compositionally biased region" description="Low complexity" evidence="1">
    <location>
        <begin position="170"/>
        <end position="181"/>
    </location>
</feature>
<feature type="compositionally biased region" description="Basic and acidic residues" evidence="1">
    <location>
        <begin position="336"/>
        <end position="345"/>
    </location>
</feature>
<name>S8CBQ7_DACHA</name>
<evidence type="ECO:0000313" key="3">
    <source>
        <dbReference type="Proteomes" id="UP000015100"/>
    </source>
</evidence>
<organism evidence="2 3">
    <name type="scientific">Dactylellina haptotyla (strain CBS 200.50)</name>
    <name type="common">Nematode-trapping fungus</name>
    <name type="synonym">Monacrosporium haptotylum</name>
    <dbReference type="NCBI Taxonomy" id="1284197"/>
    <lineage>
        <taxon>Eukaryota</taxon>
        <taxon>Fungi</taxon>
        <taxon>Dikarya</taxon>
        <taxon>Ascomycota</taxon>
        <taxon>Pezizomycotina</taxon>
        <taxon>Orbiliomycetes</taxon>
        <taxon>Orbiliales</taxon>
        <taxon>Orbiliaceae</taxon>
        <taxon>Dactylellina</taxon>
    </lineage>
</organism>
<protein>
    <submittedName>
        <fullName evidence="2">Uncharacterized protein</fullName>
    </submittedName>
</protein>
<dbReference type="Proteomes" id="UP000015100">
    <property type="component" value="Unassembled WGS sequence"/>
</dbReference>
<evidence type="ECO:0000313" key="2">
    <source>
        <dbReference type="EMBL" id="EPS45122.1"/>
    </source>
</evidence>
<feature type="compositionally biased region" description="Low complexity" evidence="1">
    <location>
        <begin position="360"/>
        <end position="370"/>
    </location>
</feature>
<proteinExistence type="predicted"/>
<reference evidence="3" key="2">
    <citation type="submission" date="2013-04" db="EMBL/GenBank/DDBJ databases">
        <title>Genomic mechanisms accounting for the adaptation to parasitism in nematode-trapping fungi.</title>
        <authorList>
            <person name="Ahren D.G."/>
        </authorList>
    </citation>
    <scope>NUCLEOTIDE SEQUENCE [LARGE SCALE GENOMIC DNA]</scope>
    <source>
        <strain evidence="3">CBS 200.50</strain>
    </source>
</reference>
<dbReference type="HOGENOM" id="CLU_692656_0_0_1"/>
<comment type="caution">
    <text evidence="2">The sequence shown here is derived from an EMBL/GenBank/DDBJ whole genome shotgun (WGS) entry which is preliminary data.</text>
</comment>
<dbReference type="EMBL" id="AQGS01000023">
    <property type="protein sequence ID" value="EPS45122.1"/>
    <property type="molecule type" value="Genomic_DNA"/>
</dbReference>
<feature type="compositionally biased region" description="Polar residues" evidence="1">
    <location>
        <begin position="213"/>
        <end position="227"/>
    </location>
</feature>
<feature type="region of interest" description="Disordered" evidence="1">
    <location>
        <begin position="312"/>
        <end position="398"/>
    </location>
</feature>
<evidence type="ECO:0000256" key="1">
    <source>
        <dbReference type="SAM" id="MobiDB-lite"/>
    </source>
</evidence>
<feature type="region of interest" description="Disordered" evidence="1">
    <location>
        <begin position="168"/>
        <end position="237"/>
    </location>
</feature>
<feature type="compositionally biased region" description="Basic and acidic residues" evidence="1">
    <location>
        <begin position="386"/>
        <end position="398"/>
    </location>
</feature>
<feature type="compositionally biased region" description="Basic residues" evidence="1">
    <location>
        <begin position="64"/>
        <end position="78"/>
    </location>
</feature>
<feature type="region of interest" description="Disordered" evidence="1">
    <location>
        <begin position="272"/>
        <end position="296"/>
    </location>
</feature>
<feature type="region of interest" description="Disordered" evidence="1">
    <location>
        <begin position="1"/>
        <end position="144"/>
    </location>
</feature>
<reference evidence="2 3" key="1">
    <citation type="journal article" date="2013" name="PLoS Genet.">
        <title>Genomic mechanisms accounting for the adaptation to parasitism in nematode-trapping fungi.</title>
        <authorList>
            <person name="Meerupati T."/>
            <person name="Andersson K.M."/>
            <person name="Friman E."/>
            <person name="Kumar D."/>
            <person name="Tunlid A."/>
            <person name="Ahren D."/>
        </authorList>
    </citation>
    <scope>NUCLEOTIDE SEQUENCE [LARGE SCALE GENOMIC DNA]</scope>
    <source>
        <strain evidence="2 3">CBS 200.50</strain>
    </source>
</reference>
<sequence>MKRHCGSEPSSPGSSGKREAIENLGRPTVAPSSEGPSEQFDLEGEMNEEFANVAGVELSEDVQRRKKAVPKSRQRGSRKPISASAEGSGYPAGGSGQFQEGGLTASASLTGGSSMATANLSVASSTTRKQAPSSGSLGPTQSADAGQTSIMGIIASIEAGEVNSGVQYRAAASAHSEPKAATEPYRGGGDRSYLAPGSSTIAPDYSVIPRPSTPITAGSATHQSAQPASRFIGPSAGRPSSAELTYGFVTAGPSVQAPTPVRPPRAYQYRGAALPEPAPIAPAADDEETSFLSFGESSTAKARNGFGEVGSAAPAIAPWRPGAQDFLPRTPSPKGKGKERADEPRTPPPRSPRTPPPAPKATVPAKPTSKVQNLELRGSTATARKLFTDLPKEPKVPV</sequence>
<keyword evidence="3" id="KW-1185">Reference proteome</keyword>